<dbReference type="GO" id="GO:0015093">
    <property type="term" value="F:ferrous iron transmembrane transporter activity"/>
    <property type="evidence" value="ECO:0007669"/>
    <property type="project" value="TreeGrafter"/>
</dbReference>
<protein>
    <submittedName>
        <fullName evidence="2">Ferrous iron transport protein B</fullName>
    </submittedName>
</protein>
<evidence type="ECO:0000313" key="3">
    <source>
        <dbReference type="Proteomes" id="UP000185779"/>
    </source>
</evidence>
<dbReference type="PROSITE" id="PS51711">
    <property type="entry name" value="G_FEOB"/>
    <property type="match status" value="1"/>
</dbReference>
<dbReference type="Gene3D" id="3.40.50.300">
    <property type="entry name" value="P-loop containing nucleotide triphosphate hydrolases"/>
    <property type="match status" value="1"/>
</dbReference>
<evidence type="ECO:0000313" key="2">
    <source>
        <dbReference type="EMBL" id="OFV65645.1"/>
    </source>
</evidence>
<dbReference type="Pfam" id="PF17910">
    <property type="entry name" value="FeoB_Cyto"/>
    <property type="match status" value="1"/>
</dbReference>
<name>A0A1F2P384_9EURY</name>
<proteinExistence type="predicted"/>
<reference evidence="2" key="1">
    <citation type="submission" date="2016-05" db="EMBL/GenBank/DDBJ databases">
        <title>Microbial consortia oxidize butane by reversing methanogenesis.</title>
        <authorList>
            <person name="Laso-Perez R."/>
            <person name="Richter M."/>
            <person name="Wegener G."/>
            <person name="Musat F."/>
        </authorList>
    </citation>
    <scope>NUCLEOTIDE SEQUENCE [LARGE SCALE GENOMIC DNA]</scope>
    <source>
        <strain evidence="2">BOX1</strain>
    </source>
</reference>
<dbReference type="InterPro" id="IPR006073">
    <property type="entry name" value="GTP-bd"/>
</dbReference>
<dbReference type="PRINTS" id="PR00326">
    <property type="entry name" value="GTP1OBG"/>
</dbReference>
<dbReference type="PANTHER" id="PTHR43185">
    <property type="entry name" value="FERROUS IRON TRANSPORT PROTEIN B"/>
    <property type="match status" value="1"/>
</dbReference>
<dbReference type="SUPFAM" id="SSF52540">
    <property type="entry name" value="P-loop containing nucleoside triphosphate hydrolases"/>
    <property type="match status" value="1"/>
</dbReference>
<dbReference type="STRING" id="1839936.SBU_001455"/>
<dbReference type="Proteomes" id="UP000185779">
    <property type="component" value="Unassembled WGS sequence"/>
</dbReference>
<dbReference type="Gene3D" id="1.10.287.1770">
    <property type="match status" value="1"/>
</dbReference>
<dbReference type="InterPro" id="IPR050860">
    <property type="entry name" value="FeoB_GTPase"/>
</dbReference>
<dbReference type="EMBL" id="LYOR01000009">
    <property type="protein sequence ID" value="OFV65645.1"/>
    <property type="molecule type" value="Genomic_DNA"/>
</dbReference>
<sequence>MIIKVALIGNPNVGKTAIFNALTGSRQHVGNWPGVTVEKKEGRCTHRGAEMEVVDLPGIYSLTASSIDERIARNYIIKERPDVVVDIVDASNIERNLYLTLLLLELEANLIVALNMMDIAASKGYEFDTEKLSLLLGVPVIPTVATTHFGIRELKDAIIEAASGKNKRRKVTIGYGEDLETEIRRIEEMIMEDPHLSGTYPPRWLAIKILERDEEVIGILERYQKKDVLEVVGWEK</sequence>
<organism evidence="2 3">
    <name type="scientific">Candidatus Syntropharchaeum butanivorans</name>
    <dbReference type="NCBI Taxonomy" id="1839936"/>
    <lineage>
        <taxon>Archaea</taxon>
        <taxon>Methanobacteriati</taxon>
        <taxon>Methanobacteriota</taxon>
        <taxon>Stenosarchaea group</taxon>
        <taxon>Methanomicrobia</taxon>
        <taxon>Methanosarcinales</taxon>
        <taxon>ANME-2 cluster</taxon>
        <taxon>Candidatus Syntropharchaeum</taxon>
    </lineage>
</organism>
<dbReference type="Pfam" id="PF02421">
    <property type="entry name" value="FeoB_N"/>
    <property type="match status" value="1"/>
</dbReference>
<dbReference type="GO" id="GO:0005886">
    <property type="term" value="C:plasma membrane"/>
    <property type="evidence" value="ECO:0007669"/>
    <property type="project" value="TreeGrafter"/>
</dbReference>
<dbReference type="InterPro" id="IPR027417">
    <property type="entry name" value="P-loop_NTPase"/>
</dbReference>
<keyword evidence="3" id="KW-1185">Reference proteome</keyword>
<dbReference type="InterPro" id="IPR041069">
    <property type="entry name" value="FeoB_Cyto"/>
</dbReference>
<comment type="caution">
    <text evidence="2">The sequence shown here is derived from an EMBL/GenBank/DDBJ whole genome shotgun (WGS) entry which is preliminary data.</text>
</comment>
<accession>A0A1F2P384</accession>
<dbReference type="PATRIC" id="fig|1839936.3.peg.1478"/>
<dbReference type="CDD" id="cd01879">
    <property type="entry name" value="FeoB"/>
    <property type="match status" value="1"/>
</dbReference>
<gene>
    <name evidence="2" type="ORF">SBU_001455</name>
</gene>
<dbReference type="GO" id="GO:0005525">
    <property type="term" value="F:GTP binding"/>
    <property type="evidence" value="ECO:0007669"/>
    <property type="project" value="InterPro"/>
</dbReference>
<evidence type="ECO:0000259" key="1">
    <source>
        <dbReference type="PROSITE" id="PS51711"/>
    </source>
</evidence>
<dbReference type="FunFam" id="3.40.50.300:FF:000969">
    <property type="entry name" value="Ferrous iron transporter B"/>
    <property type="match status" value="1"/>
</dbReference>
<dbReference type="AlphaFoldDB" id="A0A1F2P384"/>
<dbReference type="PANTHER" id="PTHR43185:SF1">
    <property type="entry name" value="FE(2+) TRANSPORTER FEOB"/>
    <property type="match status" value="1"/>
</dbReference>
<dbReference type="InterPro" id="IPR030389">
    <property type="entry name" value="G_FEOB_dom"/>
</dbReference>
<feature type="domain" description="FeoB-type G" evidence="1">
    <location>
        <begin position="2"/>
        <end position="164"/>
    </location>
</feature>